<dbReference type="SMART" id="SM01359">
    <property type="entry name" value="A2M_N_2"/>
    <property type="match status" value="1"/>
</dbReference>
<dbReference type="InterPro" id="IPR041462">
    <property type="entry name" value="Bact_A2M_MG6"/>
</dbReference>
<evidence type="ECO:0000256" key="1">
    <source>
        <dbReference type="ARBA" id="ARBA00010556"/>
    </source>
</evidence>
<dbReference type="InterPro" id="IPR049120">
    <property type="entry name" value="A2M_bMG2"/>
</dbReference>
<dbReference type="Pfam" id="PF11974">
    <property type="entry name" value="bMG3"/>
    <property type="match status" value="1"/>
</dbReference>
<evidence type="ECO:0000259" key="5">
    <source>
        <dbReference type="SMART" id="SM01359"/>
    </source>
</evidence>
<dbReference type="InterPro" id="IPR041203">
    <property type="entry name" value="Bact_A2M_MG5"/>
</dbReference>
<evidence type="ECO:0000313" key="8">
    <source>
        <dbReference type="EMBL" id="GEL59852.1"/>
    </source>
</evidence>
<organism evidence="7 9">
    <name type="scientific">Acetobacter cibinongensis</name>
    <dbReference type="NCBI Taxonomy" id="146475"/>
    <lineage>
        <taxon>Bacteria</taxon>
        <taxon>Pseudomonadati</taxon>
        <taxon>Pseudomonadota</taxon>
        <taxon>Alphaproteobacteria</taxon>
        <taxon>Acetobacterales</taxon>
        <taxon>Acetobacteraceae</taxon>
        <taxon>Acetobacter</taxon>
    </lineage>
</organism>
<proteinExistence type="inferred from homology"/>
<dbReference type="Pfam" id="PF17973">
    <property type="entry name" value="bMG10"/>
    <property type="match status" value="1"/>
</dbReference>
<comment type="caution">
    <text evidence="7">The sequence shown here is derived from an EMBL/GenBank/DDBJ whole genome shotgun (WGS) entry which is preliminary data.</text>
</comment>
<feature type="domain" description="Alpha-2-macroglobulin bait region" evidence="5">
    <location>
        <begin position="757"/>
        <end position="908"/>
    </location>
</feature>
<dbReference type="SMART" id="SM01360">
    <property type="entry name" value="A2M"/>
    <property type="match status" value="1"/>
</dbReference>
<dbReference type="Pfam" id="PF07703">
    <property type="entry name" value="A2M_BRD"/>
    <property type="match status" value="1"/>
</dbReference>
<dbReference type="Proteomes" id="UP000032671">
    <property type="component" value="Unassembled WGS sequence"/>
</dbReference>
<dbReference type="InterPro" id="IPR011625">
    <property type="entry name" value="A2M_N_BRD"/>
</dbReference>
<dbReference type="Gene3D" id="2.60.40.1930">
    <property type="match status" value="1"/>
</dbReference>
<name>A0A0D6N850_9PROT</name>
<dbReference type="Gene3D" id="1.50.10.20">
    <property type="match status" value="1"/>
</dbReference>
<dbReference type="SUPFAM" id="SSF48239">
    <property type="entry name" value="Terpenoid cyclases/Protein prenyltransferases"/>
    <property type="match status" value="1"/>
</dbReference>
<dbReference type="Proteomes" id="UP000321891">
    <property type="component" value="Unassembled WGS sequence"/>
</dbReference>
<dbReference type="STRING" id="1231339.Abci_053_030"/>
<feature type="signal peptide" evidence="4">
    <location>
        <begin position="1"/>
        <end position="26"/>
    </location>
</feature>
<evidence type="ECO:0000259" key="6">
    <source>
        <dbReference type="SMART" id="SM01360"/>
    </source>
</evidence>
<evidence type="ECO:0000256" key="3">
    <source>
        <dbReference type="SAM" id="MobiDB-lite"/>
    </source>
</evidence>
<accession>A0A0D6N850</accession>
<evidence type="ECO:0000313" key="7">
    <source>
        <dbReference type="EMBL" id="GAN61676.1"/>
    </source>
</evidence>
<dbReference type="InterPro" id="IPR001599">
    <property type="entry name" value="Macroglobln_a2"/>
</dbReference>
<dbReference type="InterPro" id="IPR051802">
    <property type="entry name" value="YfhM-like"/>
</dbReference>
<evidence type="ECO:0000256" key="2">
    <source>
        <dbReference type="ARBA" id="ARBA00022729"/>
    </source>
</evidence>
<dbReference type="PANTHER" id="PTHR40094">
    <property type="entry name" value="ALPHA-2-MACROGLOBULIN HOMOLOG"/>
    <property type="match status" value="1"/>
</dbReference>
<evidence type="ECO:0000256" key="4">
    <source>
        <dbReference type="SAM" id="SignalP"/>
    </source>
</evidence>
<dbReference type="InterPro" id="IPR021868">
    <property type="entry name" value="Alpha_2_Macroglob_MG3"/>
</dbReference>
<dbReference type="Pfam" id="PF01835">
    <property type="entry name" value="MG2"/>
    <property type="match status" value="1"/>
</dbReference>
<gene>
    <name evidence="7" type="ORF">Abci_053_030</name>
    <name evidence="8" type="ORF">ACI01nite_24540</name>
</gene>
<feature type="domain" description="Alpha-2-macroglobulin" evidence="6">
    <location>
        <begin position="970"/>
        <end position="1059"/>
    </location>
</feature>
<dbReference type="InterPro" id="IPR008930">
    <property type="entry name" value="Terpenoid_cyclase/PrenylTrfase"/>
</dbReference>
<protein>
    <submittedName>
        <fullName evidence="8">Alpha-2-macroglobulin</fullName>
    </submittedName>
</protein>
<evidence type="ECO:0000313" key="10">
    <source>
        <dbReference type="Proteomes" id="UP000321891"/>
    </source>
</evidence>
<accession>A0A6N3SRX5</accession>
<feature type="region of interest" description="Disordered" evidence="3">
    <location>
        <begin position="1589"/>
        <end position="1608"/>
    </location>
</feature>
<dbReference type="Pfam" id="PF17962">
    <property type="entry name" value="bMG6"/>
    <property type="match status" value="1"/>
</dbReference>
<feature type="chain" id="PRO_5030005838" evidence="4">
    <location>
        <begin position="27"/>
        <end position="1691"/>
    </location>
</feature>
<sequence length="1691" mass="179858">MAGLSRQFPTLSLMLLGIAGSAPALAQTPNSSAPPHFQFNRTVLDATGERPQLCLEFNAPLATQDAKTLARSVTLVPSTSSQPSVAGNRFCVGNLTFNTRYSISLSTAFTAADGQHLPQPLTLHAQFGARQPRVSMVGSGYILPEHTSHGVAIESINVDSLRIHVFQVRPYTQFPGVTSLNAADLDLGQSALSAWKFRSLLESSMQEVWHGTMRVRNMQDQSVTTAFPLPDVIGKAPQGLYLVTVENAALPANSSPVESALTESRTRDSNEGYSPALYQDIAARWVNVSDIGLTMLRGEDGLGVSVRSLQTGTPKSDVTLSLQARNGTVLESIKTGSDGVGHFSAPLLQGANAEKATALIAETGRDFSFLHLDRQWFDFSNWHDLEHLQTTPVASISGLQALIQSDRGIYRPGETVHLLSLIRDRAGKAVDTAHATLVLRRPDRMDAQHIPLKQGKSGGYTTELPLSTTVPTGLWHAEIVTDPTLPPIGTTQFEVNDFVPQIISVAFKAPDFATPDTPITLAGSARFLYGAAGSGLLSDSSYKVAPDPAPVPGYNEWAFGLENEEFPPLSGPVAAPPTDSKGLTTLTLSPEIPSGLTKPLVVDVTAGLLDPTGRRVSEHVRIPVRRTTPLIGVQVAHNDASGSEASPVPANIICFAPDNTPLGQKTLHWSLARVNRIYNWSHTDEDGWTFSSHSVDVPMQSGTTTTDAKGRSLITPILDWGEYRLTVTDPDSTAATSSRFFSGWGGLSSNTNTPDQLPVSTRDAQVMPNGKTILHIGSGFTGQAQITLATDHVLSTQTVDVPTIGLDVPLTATPEWHSGAYILVTLYRPLAAKSATPLRPHDPVRAVGLAWVGVNQSAHHLAVSLKAPKEIQPRTTLSVPVDVQLPTGPSDKPVYVAISAVDQGILSLTHFTPQDMFAALYGKPRLGVDMLDNYGALLLSTAQAGQIRSGGDSAAANDAAGPQVHSTQSVALFSGPVTLDAAGHGTVTFPVQDFDGQLHLMATAWTEDAVGNAQADTLSRDAVFPELGLPRFLAPGDTANILVSTINNTAPAGTYTVEITTDGPVHLTGAAQTEATLSPGARSDIRVPLAVDPSATGLESTGVAHIHLTLLRKGNHTPILKRSWPIGIRQAHQPIMLSSVMILDAGKSQTVDKSMLAGLIPASTTIALSTSAVAGVDSVALLQSLNASLWGTSADLAAQARALLLVSNPALISTHETQETLHRKVQSVVDTLLNRQSPSGEIGQWQANDGRSLPDDLIYMADFLIRAKNAGYVVPDDKLSMLLDRIESTQLAGDLTSSSSVRDLNERAYAGYVLARAGRLHPEAMRSLAASLISKTVDKRTTLLWADVATEHAQATPQAIGHLATALALGGEADDGSLTDPGALFSSAMAALGPARTERPPLELSGLYWAYVRDLACLAALAAEAHNTENAYALLTRFSRLPLAPDDLKGSVKTALLETAAALNNDAADRSLRIGSLNFPAPLKLPFIQTLSADQVQHGVAVENTGKKTLFVSTTVRGAPAGPVSSLDNGLSVHMQGWTLAGQPFDLTQMHQNDRFIVSIDGDAQKPGSYAVLISDLLPAGWEIEHIITPEEAGSADNESDEDDTKTSKPYNFLKDLTYTENTTARDDRFTAFLHFNTGDVRPTKRGFRVAYIARAITPGVFARPETLVTAHERPAIAGRTASSTVTILAQ</sequence>
<dbReference type="EMBL" id="BJVU01000015">
    <property type="protein sequence ID" value="GEL59852.1"/>
    <property type="molecule type" value="Genomic_DNA"/>
</dbReference>
<dbReference type="GO" id="GO:0004866">
    <property type="term" value="F:endopeptidase inhibitor activity"/>
    <property type="evidence" value="ECO:0007669"/>
    <property type="project" value="InterPro"/>
</dbReference>
<dbReference type="Pfam" id="PF21142">
    <property type="entry name" value="A2M_bMG2"/>
    <property type="match status" value="1"/>
</dbReference>
<keyword evidence="2 4" id="KW-0732">Signal</keyword>
<comment type="similarity">
    <text evidence="1">Belongs to the protease inhibitor I39 (alpha-2-macroglobulin) family. Bacterial alpha-2-macroglobulin subfamily.</text>
</comment>
<dbReference type="EMBL" id="BAMV01000051">
    <property type="protein sequence ID" value="GAN61676.1"/>
    <property type="molecule type" value="Genomic_DNA"/>
</dbReference>
<reference evidence="8 10" key="2">
    <citation type="submission" date="2019-07" db="EMBL/GenBank/DDBJ databases">
        <title>Whole genome shotgun sequence of Acetobacter cibinongensis NBRC 16605.</title>
        <authorList>
            <person name="Hosoyama A."/>
            <person name="Uohara A."/>
            <person name="Ohji S."/>
            <person name="Ichikawa N."/>
        </authorList>
    </citation>
    <scope>NUCLEOTIDE SEQUENCE [LARGE SCALE GENOMIC DNA]</scope>
    <source>
        <strain evidence="8 10">NBRC 16605</strain>
    </source>
</reference>
<reference evidence="7 9" key="1">
    <citation type="submission" date="2012-11" db="EMBL/GenBank/DDBJ databases">
        <title>Whole genome sequence of Acetobacter cibinongensis 4H-1.</title>
        <authorList>
            <person name="Azuma Y."/>
            <person name="Higashiura N."/>
            <person name="Hirakawa H."/>
            <person name="Matsushita K."/>
        </authorList>
    </citation>
    <scope>NUCLEOTIDE SEQUENCE [LARGE SCALE GENOMIC DNA]</scope>
    <source>
        <strain evidence="7 9">4H-1</strain>
    </source>
</reference>
<dbReference type="Pfam" id="PF17972">
    <property type="entry name" value="bMG5"/>
    <property type="match status" value="1"/>
</dbReference>
<dbReference type="PANTHER" id="PTHR40094:SF1">
    <property type="entry name" value="UBIQUITIN DOMAIN-CONTAINING PROTEIN"/>
    <property type="match status" value="1"/>
</dbReference>
<dbReference type="InterPro" id="IPR002890">
    <property type="entry name" value="MG2"/>
</dbReference>
<keyword evidence="10" id="KW-1185">Reference proteome</keyword>
<evidence type="ECO:0000313" key="9">
    <source>
        <dbReference type="Proteomes" id="UP000032671"/>
    </source>
</evidence>
<dbReference type="InterPro" id="IPR041246">
    <property type="entry name" value="Bact_MG10"/>
</dbReference>